<reference evidence="1 2" key="2">
    <citation type="submission" date="2018-11" db="EMBL/GenBank/DDBJ databases">
        <authorList>
            <consortium name="Pathogen Informatics"/>
        </authorList>
    </citation>
    <scope>NUCLEOTIDE SEQUENCE [LARGE SCALE GENOMIC DNA]</scope>
</reference>
<dbReference type="EMBL" id="UYWY01027286">
    <property type="protein sequence ID" value="VDM50996.1"/>
    <property type="molecule type" value="Genomic_DNA"/>
</dbReference>
<dbReference type="InterPro" id="IPR011992">
    <property type="entry name" value="EF-hand-dom_pair"/>
</dbReference>
<name>A0A183VG05_TOXCA</name>
<sequence length="178" mass="20402">MNLTQWRQIFRLIFPNASDNEFADRTFETIARDRSHKLITFEDLIMSLHELTPCSDPSRDSASANAFSPNIAEFVFRMMRPDEKGLVSASAFTKYVWCVFNLNTASTSGMSAQGVFGQMQISSHTTHPTSQSDYPPWLEKYALEQFEVPCLHCWFLFLGMRPENVTTFVGASRPLEWK</sequence>
<gene>
    <name evidence="1" type="ORF">TCNE_LOCUS19675</name>
</gene>
<dbReference type="SUPFAM" id="SSF47473">
    <property type="entry name" value="EF-hand"/>
    <property type="match status" value="1"/>
</dbReference>
<organism evidence="2 3">
    <name type="scientific">Toxocara canis</name>
    <name type="common">Canine roundworm</name>
    <dbReference type="NCBI Taxonomy" id="6265"/>
    <lineage>
        <taxon>Eukaryota</taxon>
        <taxon>Metazoa</taxon>
        <taxon>Ecdysozoa</taxon>
        <taxon>Nematoda</taxon>
        <taxon>Chromadorea</taxon>
        <taxon>Rhabditida</taxon>
        <taxon>Spirurina</taxon>
        <taxon>Ascaridomorpha</taxon>
        <taxon>Ascaridoidea</taxon>
        <taxon>Toxocaridae</taxon>
        <taxon>Toxocara</taxon>
    </lineage>
</organism>
<evidence type="ECO:0000313" key="1">
    <source>
        <dbReference type="EMBL" id="VDM50996.1"/>
    </source>
</evidence>
<protein>
    <submittedName>
        <fullName evidence="3">EF-hand domain-containing protein</fullName>
    </submittedName>
</protein>
<dbReference type="Proteomes" id="UP000050794">
    <property type="component" value="Unassembled WGS sequence"/>
</dbReference>
<proteinExistence type="predicted"/>
<keyword evidence="2" id="KW-1185">Reference proteome</keyword>
<evidence type="ECO:0000313" key="2">
    <source>
        <dbReference type="Proteomes" id="UP000050794"/>
    </source>
</evidence>
<dbReference type="AlphaFoldDB" id="A0A183VG05"/>
<reference evidence="3" key="1">
    <citation type="submission" date="2016-06" db="UniProtKB">
        <authorList>
            <consortium name="WormBaseParasite"/>
        </authorList>
    </citation>
    <scope>IDENTIFICATION</scope>
</reference>
<accession>A0A183VG05</accession>
<evidence type="ECO:0000313" key="3">
    <source>
        <dbReference type="WBParaSite" id="TCNE_0001967901-mRNA-1"/>
    </source>
</evidence>
<dbReference type="Gene3D" id="1.10.238.10">
    <property type="entry name" value="EF-hand"/>
    <property type="match status" value="1"/>
</dbReference>
<dbReference type="WBParaSite" id="TCNE_0001967901-mRNA-1">
    <property type="protein sequence ID" value="TCNE_0001967901-mRNA-1"/>
    <property type="gene ID" value="TCNE_0001967901"/>
</dbReference>